<feature type="compositionally biased region" description="Low complexity" evidence="5">
    <location>
        <begin position="344"/>
        <end position="354"/>
    </location>
</feature>
<feature type="compositionally biased region" description="Low complexity" evidence="5">
    <location>
        <begin position="311"/>
        <end position="337"/>
    </location>
</feature>
<dbReference type="EMBL" id="JBBPDW010000036">
    <property type="protein sequence ID" value="KAK7536606.1"/>
    <property type="molecule type" value="Genomic_DNA"/>
</dbReference>
<sequence length="366" mass="38119">MSLKHLFARENYGFDCPDGGEWYSCGSGTKFVGCCTKDPCNDVGCGDGTLKKATFDSAKYGEFPDLSCNTGKFYTCNFTTPPFWGCCQESACGNDTGCPQAELAAAFLPNNAALASPYSPTGGPSTTATSTSTSNPSSGDNSHDTGTVIGAAVGGALAGCLILGLAIFFCLRRRRKTRAKQAKDEIATEEIPAVKPELSASDSVRIKGALYPPRYSSIVNTNEAFELEDTGHGTSELQGDDASRLRPELEGSDVGDSMSELEGSSAPSTPRGLRRSALVAAARVKKLAPSQHGGGGGGDEKSELTVSAHGSPKSSPSPRSMSFPRDSDSAVSSEASSPLTPRFAAPHASSPKHPAIIEEDTREDHG</sequence>
<evidence type="ECO:0000256" key="6">
    <source>
        <dbReference type="SAM" id="Phobius"/>
    </source>
</evidence>
<feature type="region of interest" description="Disordered" evidence="5">
    <location>
        <begin position="118"/>
        <end position="142"/>
    </location>
</feature>
<feature type="compositionally biased region" description="Low complexity" evidence="5">
    <location>
        <begin position="118"/>
        <end position="139"/>
    </location>
</feature>
<keyword evidence="3 6" id="KW-1133">Transmembrane helix</keyword>
<comment type="subcellular location">
    <subcellularLocation>
        <location evidence="1">Membrane</location>
        <topology evidence="1">Single-pass membrane protein</topology>
    </subcellularLocation>
</comment>
<evidence type="ECO:0000256" key="3">
    <source>
        <dbReference type="ARBA" id="ARBA00022989"/>
    </source>
</evidence>
<evidence type="ECO:0000256" key="1">
    <source>
        <dbReference type="ARBA" id="ARBA00004167"/>
    </source>
</evidence>
<feature type="transmembrane region" description="Helical" evidence="6">
    <location>
        <begin position="148"/>
        <end position="171"/>
    </location>
</feature>
<feature type="region of interest" description="Disordered" evidence="5">
    <location>
        <begin position="230"/>
        <end position="366"/>
    </location>
</feature>
<proteinExistence type="predicted"/>
<feature type="compositionally biased region" description="Acidic residues" evidence="5">
    <location>
        <begin position="357"/>
        <end position="366"/>
    </location>
</feature>
<dbReference type="PANTHER" id="PTHR15549:SF26">
    <property type="entry name" value="AXIAL BUDDING PATTERN PROTEIN 2-RELATED"/>
    <property type="match status" value="1"/>
</dbReference>
<dbReference type="PANTHER" id="PTHR15549">
    <property type="entry name" value="PAIRED IMMUNOGLOBULIN-LIKE TYPE 2 RECEPTOR"/>
    <property type="match status" value="1"/>
</dbReference>
<keyword evidence="2 6" id="KW-0812">Transmembrane</keyword>
<keyword evidence="8" id="KW-1185">Reference proteome</keyword>
<evidence type="ECO:0000256" key="5">
    <source>
        <dbReference type="SAM" id="MobiDB-lite"/>
    </source>
</evidence>
<evidence type="ECO:0000256" key="4">
    <source>
        <dbReference type="ARBA" id="ARBA00023136"/>
    </source>
</evidence>
<keyword evidence="4 6" id="KW-0472">Membrane</keyword>
<reference evidence="7 8" key="1">
    <citation type="submission" date="2024-04" db="EMBL/GenBank/DDBJ databases">
        <title>Phyllosticta paracitricarpa is synonymous to the EU quarantine fungus P. citricarpa based on phylogenomic analyses.</title>
        <authorList>
            <consortium name="Lawrence Berkeley National Laboratory"/>
            <person name="Van Ingen-Buijs V.A."/>
            <person name="Van Westerhoven A.C."/>
            <person name="Haridas S."/>
            <person name="Skiadas P."/>
            <person name="Martin F."/>
            <person name="Groenewald J.Z."/>
            <person name="Crous P.W."/>
            <person name="Seidl M.F."/>
        </authorList>
    </citation>
    <scope>NUCLEOTIDE SEQUENCE [LARGE SCALE GENOMIC DNA]</scope>
    <source>
        <strain evidence="7 8">CBS 122670</strain>
    </source>
</reference>
<organism evidence="7 8">
    <name type="scientific">Phyllosticta citricarpa</name>
    <dbReference type="NCBI Taxonomy" id="55181"/>
    <lineage>
        <taxon>Eukaryota</taxon>
        <taxon>Fungi</taxon>
        <taxon>Dikarya</taxon>
        <taxon>Ascomycota</taxon>
        <taxon>Pezizomycotina</taxon>
        <taxon>Dothideomycetes</taxon>
        <taxon>Dothideomycetes incertae sedis</taxon>
        <taxon>Botryosphaeriales</taxon>
        <taxon>Phyllostictaceae</taxon>
        <taxon>Phyllosticta</taxon>
    </lineage>
</organism>
<dbReference type="Proteomes" id="UP001365128">
    <property type="component" value="Unassembled WGS sequence"/>
</dbReference>
<dbReference type="InterPro" id="IPR051694">
    <property type="entry name" value="Immunoregulatory_rcpt-like"/>
</dbReference>
<comment type="caution">
    <text evidence="7">The sequence shown here is derived from an EMBL/GenBank/DDBJ whole genome shotgun (WGS) entry which is preliminary data.</text>
</comment>
<protein>
    <submittedName>
        <fullName evidence="7">Uncharacterized protein</fullName>
    </submittedName>
</protein>
<name>A0ABR1LN35_9PEZI</name>
<gene>
    <name evidence="7" type="ORF">IWX46DRAFT_266009</name>
</gene>
<evidence type="ECO:0000313" key="8">
    <source>
        <dbReference type="Proteomes" id="UP001365128"/>
    </source>
</evidence>
<accession>A0ABR1LN35</accession>
<evidence type="ECO:0000313" key="7">
    <source>
        <dbReference type="EMBL" id="KAK7536606.1"/>
    </source>
</evidence>
<evidence type="ECO:0000256" key="2">
    <source>
        <dbReference type="ARBA" id="ARBA00022692"/>
    </source>
</evidence>